<dbReference type="Proteomes" id="UP000078046">
    <property type="component" value="Unassembled WGS sequence"/>
</dbReference>
<dbReference type="AlphaFoldDB" id="A0A177AYJ4"/>
<keyword evidence="2" id="KW-1185">Reference proteome</keyword>
<proteinExistence type="predicted"/>
<reference evidence="1 2" key="1">
    <citation type="submission" date="2016-04" db="EMBL/GenBank/DDBJ databases">
        <title>The genome of Intoshia linei affirms orthonectids as highly simplified spiralians.</title>
        <authorList>
            <person name="Mikhailov K.V."/>
            <person name="Slusarev G.S."/>
            <person name="Nikitin M.A."/>
            <person name="Logacheva M.D."/>
            <person name="Penin A."/>
            <person name="Aleoshin V."/>
            <person name="Panchin Y.V."/>
        </authorList>
    </citation>
    <scope>NUCLEOTIDE SEQUENCE [LARGE SCALE GENOMIC DNA]</scope>
    <source>
        <strain evidence="1">Intl2013</strain>
        <tissue evidence="1">Whole animal</tissue>
    </source>
</reference>
<name>A0A177AYJ4_9BILA</name>
<sequence>MGRGKTLNDNEKSQIIKLLADKTDVEEICTILNRNCNTIRSEETEAEITKLTGSMEKQEGQISM</sequence>
<evidence type="ECO:0008006" key="3">
    <source>
        <dbReference type="Google" id="ProtNLM"/>
    </source>
</evidence>
<evidence type="ECO:0000313" key="2">
    <source>
        <dbReference type="Proteomes" id="UP000078046"/>
    </source>
</evidence>
<dbReference type="EMBL" id="LWCA01000921">
    <property type="protein sequence ID" value="OAF66481.1"/>
    <property type="molecule type" value="Genomic_DNA"/>
</dbReference>
<organism evidence="1 2">
    <name type="scientific">Intoshia linei</name>
    <dbReference type="NCBI Taxonomy" id="1819745"/>
    <lineage>
        <taxon>Eukaryota</taxon>
        <taxon>Metazoa</taxon>
        <taxon>Spiralia</taxon>
        <taxon>Lophotrochozoa</taxon>
        <taxon>Mesozoa</taxon>
        <taxon>Orthonectida</taxon>
        <taxon>Rhopaluridae</taxon>
        <taxon>Intoshia</taxon>
    </lineage>
</organism>
<protein>
    <recommendedName>
        <fullName evidence="3">Transposase</fullName>
    </recommendedName>
</protein>
<evidence type="ECO:0000313" key="1">
    <source>
        <dbReference type="EMBL" id="OAF66481.1"/>
    </source>
</evidence>
<gene>
    <name evidence="1" type="ORF">A3Q56_05798</name>
</gene>
<comment type="caution">
    <text evidence="1">The sequence shown here is derived from an EMBL/GenBank/DDBJ whole genome shotgun (WGS) entry which is preliminary data.</text>
</comment>
<accession>A0A177AYJ4</accession>